<feature type="transmembrane region" description="Helical" evidence="7">
    <location>
        <begin position="115"/>
        <end position="137"/>
    </location>
</feature>
<protein>
    <submittedName>
        <fullName evidence="10">Sugar ABC transporter permease</fullName>
    </submittedName>
</protein>
<feature type="transmembrane region" description="Helical" evidence="7">
    <location>
        <begin position="149"/>
        <end position="169"/>
    </location>
</feature>
<evidence type="ECO:0000256" key="2">
    <source>
        <dbReference type="ARBA" id="ARBA00022448"/>
    </source>
</evidence>
<evidence type="ECO:0000256" key="8">
    <source>
        <dbReference type="SAM" id="MobiDB-lite"/>
    </source>
</evidence>
<feature type="compositionally biased region" description="Basic and acidic residues" evidence="8">
    <location>
        <begin position="24"/>
        <end position="35"/>
    </location>
</feature>
<dbReference type="Gene3D" id="1.10.3720.10">
    <property type="entry name" value="MetI-like"/>
    <property type="match status" value="1"/>
</dbReference>
<evidence type="ECO:0000256" key="1">
    <source>
        <dbReference type="ARBA" id="ARBA00004651"/>
    </source>
</evidence>
<evidence type="ECO:0000313" key="10">
    <source>
        <dbReference type="EMBL" id="MBF9066937.1"/>
    </source>
</evidence>
<evidence type="ECO:0000256" key="5">
    <source>
        <dbReference type="ARBA" id="ARBA00022989"/>
    </source>
</evidence>
<evidence type="ECO:0000313" key="11">
    <source>
        <dbReference type="Proteomes" id="UP000657385"/>
    </source>
</evidence>
<gene>
    <name evidence="10" type="ORF">I2501_02640</name>
</gene>
<reference evidence="10" key="1">
    <citation type="submission" date="2020-11" db="EMBL/GenBank/DDBJ databases">
        <title>Isolation and identification of active actinomycetes.</title>
        <authorList>
            <person name="Yu B."/>
        </authorList>
    </citation>
    <scope>NUCLEOTIDE SEQUENCE</scope>
    <source>
        <strain evidence="10">NEAU-YB345</strain>
    </source>
</reference>
<comment type="similarity">
    <text evidence="7">Belongs to the binding-protein-dependent transport system permease family.</text>
</comment>
<evidence type="ECO:0000259" key="9">
    <source>
        <dbReference type="PROSITE" id="PS50928"/>
    </source>
</evidence>
<feature type="compositionally biased region" description="Low complexity" evidence="8">
    <location>
        <begin position="1"/>
        <end position="22"/>
    </location>
</feature>
<dbReference type="EMBL" id="JADPRT010000001">
    <property type="protein sequence ID" value="MBF9066937.1"/>
    <property type="molecule type" value="Genomic_DNA"/>
</dbReference>
<feature type="transmembrane region" description="Helical" evidence="7">
    <location>
        <begin position="312"/>
        <end position="334"/>
    </location>
</feature>
<dbReference type="AlphaFoldDB" id="A0A931B0K6"/>
<dbReference type="GO" id="GO:0055085">
    <property type="term" value="P:transmembrane transport"/>
    <property type="evidence" value="ECO:0007669"/>
    <property type="project" value="InterPro"/>
</dbReference>
<keyword evidence="11" id="KW-1185">Reference proteome</keyword>
<evidence type="ECO:0000256" key="4">
    <source>
        <dbReference type="ARBA" id="ARBA00022692"/>
    </source>
</evidence>
<keyword evidence="5 7" id="KW-1133">Transmembrane helix</keyword>
<dbReference type="CDD" id="cd06261">
    <property type="entry name" value="TM_PBP2"/>
    <property type="match status" value="1"/>
</dbReference>
<feature type="domain" description="ABC transmembrane type-1" evidence="9">
    <location>
        <begin position="111"/>
        <end position="333"/>
    </location>
</feature>
<accession>A0A931B0K6</accession>
<keyword evidence="2 7" id="KW-0813">Transport</keyword>
<dbReference type="GO" id="GO:0005886">
    <property type="term" value="C:plasma membrane"/>
    <property type="evidence" value="ECO:0007669"/>
    <property type="project" value="UniProtKB-SubCell"/>
</dbReference>
<evidence type="ECO:0000256" key="7">
    <source>
        <dbReference type="RuleBase" id="RU363032"/>
    </source>
</evidence>
<sequence>MDVPTTASADAAVATTEAPAHARPAKDAPRSDAGRSARRRAVRRQRLVLAGLVLPCLALFSVFVVYPLVSGVRYSFYNWDGTGPLNDFIGLRNYTYTLFDSQFAPEFWHAVEHNLYFFAISMVLTLVVGIALAYLLLLQNEKASRRYSVILMLPFTLPPVAIAYVWTVYLEPDTGVVYSVLHTLHLDALAAPFLGSPTLALPTIAVITAWAGMGFPVLLFLASLMDVPQDMLDAAALDGAGRFRTLWSVLIPAIRPTIVMVTTMNFIGAFGTFDLIYILEGSQAGPNYSTDVLGTLFYRTGFGGFGTTAQSMGLATALALLGFVIVVAVSAVLLRLQKRFAD</sequence>
<keyword evidence="4 7" id="KW-0812">Transmembrane</keyword>
<comment type="subcellular location">
    <subcellularLocation>
        <location evidence="1 7">Cell membrane</location>
        <topology evidence="1 7">Multi-pass membrane protein</topology>
    </subcellularLocation>
</comment>
<dbReference type="InterPro" id="IPR000515">
    <property type="entry name" value="MetI-like"/>
</dbReference>
<dbReference type="PANTHER" id="PTHR30193:SF37">
    <property type="entry name" value="INNER MEMBRANE ABC TRANSPORTER PERMEASE PROTEIN YCJO"/>
    <property type="match status" value="1"/>
</dbReference>
<proteinExistence type="inferred from homology"/>
<dbReference type="InterPro" id="IPR035906">
    <property type="entry name" value="MetI-like_sf"/>
</dbReference>
<feature type="region of interest" description="Disordered" evidence="8">
    <location>
        <begin position="1"/>
        <end position="38"/>
    </location>
</feature>
<keyword evidence="6 7" id="KW-0472">Membrane</keyword>
<feature type="transmembrane region" description="Helical" evidence="7">
    <location>
        <begin position="199"/>
        <end position="222"/>
    </location>
</feature>
<dbReference type="Pfam" id="PF00528">
    <property type="entry name" value="BPD_transp_1"/>
    <property type="match status" value="1"/>
</dbReference>
<dbReference type="Proteomes" id="UP000657385">
    <property type="component" value="Unassembled WGS sequence"/>
</dbReference>
<dbReference type="RefSeq" id="WP_196192104.1">
    <property type="nucleotide sequence ID" value="NZ_JADPRT010000001.1"/>
</dbReference>
<dbReference type="PROSITE" id="PS50928">
    <property type="entry name" value="ABC_TM1"/>
    <property type="match status" value="1"/>
</dbReference>
<feature type="transmembrane region" description="Helical" evidence="7">
    <location>
        <begin position="47"/>
        <end position="69"/>
    </location>
</feature>
<evidence type="ECO:0000256" key="3">
    <source>
        <dbReference type="ARBA" id="ARBA00022475"/>
    </source>
</evidence>
<dbReference type="InterPro" id="IPR051393">
    <property type="entry name" value="ABC_transporter_permease"/>
</dbReference>
<name>A0A931B0K6_9ACTN</name>
<evidence type="ECO:0000256" key="6">
    <source>
        <dbReference type="ARBA" id="ARBA00023136"/>
    </source>
</evidence>
<comment type="caution">
    <text evidence="10">The sequence shown here is derived from an EMBL/GenBank/DDBJ whole genome shotgun (WGS) entry which is preliminary data.</text>
</comment>
<dbReference type="SUPFAM" id="SSF161098">
    <property type="entry name" value="MetI-like"/>
    <property type="match status" value="1"/>
</dbReference>
<dbReference type="PANTHER" id="PTHR30193">
    <property type="entry name" value="ABC TRANSPORTER PERMEASE PROTEIN"/>
    <property type="match status" value="1"/>
</dbReference>
<organism evidence="10 11">
    <name type="scientific">Streptacidiphilus fuscans</name>
    <dbReference type="NCBI Taxonomy" id="2789292"/>
    <lineage>
        <taxon>Bacteria</taxon>
        <taxon>Bacillati</taxon>
        <taxon>Actinomycetota</taxon>
        <taxon>Actinomycetes</taxon>
        <taxon>Kitasatosporales</taxon>
        <taxon>Streptomycetaceae</taxon>
        <taxon>Streptacidiphilus</taxon>
    </lineage>
</organism>
<keyword evidence="3" id="KW-1003">Cell membrane</keyword>